<dbReference type="InterPro" id="IPR036291">
    <property type="entry name" value="NAD(P)-bd_dom_sf"/>
</dbReference>
<dbReference type="Proteomes" id="UP000836841">
    <property type="component" value="Unassembled WGS sequence"/>
</dbReference>
<dbReference type="AlphaFoldDB" id="A0AAU9S8N3"/>
<dbReference type="PANTHER" id="PTHR44375:SF2">
    <property type="entry name" value="BETA-KETOACYL-ACP REDUCTASE-LIKE PROTEIN-RELATED"/>
    <property type="match status" value="1"/>
</dbReference>
<comment type="caution">
    <text evidence="1">The sequence shown here is derived from an EMBL/GenBank/DDBJ whole genome shotgun (WGS) entry which is preliminary data.</text>
</comment>
<dbReference type="Gene3D" id="3.40.50.720">
    <property type="entry name" value="NAD(P)-binding Rossmann-like Domain"/>
    <property type="match status" value="1"/>
</dbReference>
<dbReference type="SUPFAM" id="SSF51735">
    <property type="entry name" value="NAD(P)-binding Rossmann-fold domains"/>
    <property type="match status" value="1"/>
</dbReference>
<sequence length="91" mass="9799">MALELGQHGIRVNAVAPGLFPSEITKELMSKKWLKNVAFKAVPLRTLGETDPALTSIIRYLIHDSSEYVSGNVFTVDAGSSLPGVPIFSSL</sequence>
<name>A0AAU9S8N3_THLAR</name>
<evidence type="ECO:0000313" key="2">
    <source>
        <dbReference type="Proteomes" id="UP000836841"/>
    </source>
</evidence>
<accession>A0AAU9S8N3</accession>
<organism evidence="1 2">
    <name type="scientific">Thlaspi arvense</name>
    <name type="common">Field penny-cress</name>
    <dbReference type="NCBI Taxonomy" id="13288"/>
    <lineage>
        <taxon>Eukaryota</taxon>
        <taxon>Viridiplantae</taxon>
        <taxon>Streptophyta</taxon>
        <taxon>Embryophyta</taxon>
        <taxon>Tracheophyta</taxon>
        <taxon>Spermatophyta</taxon>
        <taxon>Magnoliopsida</taxon>
        <taxon>eudicotyledons</taxon>
        <taxon>Gunneridae</taxon>
        <taxon>Pentapetalae</taxon>
        <taxon>rosids</taxon>
        <taxon>malvids</taxon>
        <taxon>Brassicales</taxon>
        <taxon>Brassicaceae</taxon>
        <taxon>Thlaspideae</taxon>
        <taxon>Thlaspi</taxon>
    </lineage>
</organism>
<gene>
    <name evidence="1" type="ORF">TAV2_LOCUS12210</name>
</gene>
<dbReference type="Pfam" id="PF13561">
    <property type="entry name" value="adh_short_C2"/>
    <property type="match status" value="1"/>
</dbReference>
<dbReference type="InterPro" id="IPR002347">
    <property type="entry name" value="SDR_fam"/>
</dbReference>
<keyword evidence="2" id="KW-1185">Reference proteome</keyword>
<proteinExistence type="predicted"/>
<dbReference type="PANTHER" id="PTHR44375">
    <property type="entry name" value="BETA-KETOACYL-ACP REDUCTASE-LIKE PROTEIN-RELATED"/>
    <property type="match status" value="1"/>
</dbReference>
<dbReference type="EMBL" id="CAJVSB020000692">
    <property type="protein sequence ID" value="CAH2057550.1"/>
    <property type="molecule type" value="Genomic_DNA"/>
</dbReference>
<reference evidence="1 2" key="1">
    <citation type="submission" date="2022-03" db="EMBL/GenBank/DDBJ databases">
        <authorList>
            <person name="Nunn A."/>
            <person name="Chopra R."/>
            <person name="Nunn A."/>
            <person name="Contreras Garrido A."/>
        </authorList>
    </citation>
    <scope>NUCLEOTIDE SEQUENCE [LARGE SCALE GENOMIC DNA]</scope>
</reference>
<evidence type="ECO:0000313" key="1">
    <source>
        <dbReference type="EMBL" id="CAH2057550.1"/>
    </source>
</evidence>
<protein>
    <submittedName>
        <fullName evidence="1">Uncharacterized protein</fullName>
    </submittedName>
</protein>